<dbReference type="EMBL" id="DSBY01000104">
    <property type="protein sequence ID" value="HDS63002.1"/>
    <property type="molecule type" value="Genomic_DNA"/>
</dbReference>
<dbReference type="AlphaFoldDB" id="A0A831PME4"/>
<evidence type="ECO:0000313" key="1">
    <source>
        <dbReference type="EMBL" id="HDS63002.1"/>
    </source>
</evidence>
<name>A0A831PME4_9EURY</name>
<sequence length="60" mass="6280">MPRCAAINGPTDTSCRKCGLVITEGAAAAVRKLMANDPALLLQVVQVLQRGMDEAKKTPG</sequence>
<protein>
    <submittedName>
        <fullName evidence="1">Uncharacterized protein</fullName>
    </submittedName>
</protein>
<proteinExistence type="predicted"/>
<reference evidence="1" key="1">
    <citation type="journal article" date="2020" name="mSystems">
        <title>Genome- and Community-Level Interaction Insights into Carbon Utilization and Element Cycling Functions of Hydrothermarchaeota in Hydrothermal Sediment.</title>
        <authorList>
            <person name="Zhou Z."/>
            <person name="Liu Y."/>
            <person name="Xu W."/>
            <person name="Pan J."/>
            <person name="Luo Z.H."/>
            <person name="Li M."/>
        </authorList>
    </citation>
    <scope>NUCLEOTIDE SEQUENCE</scope>
    <source>
        <strain evidence="1">SpSt-1183</strain>
    </source>
</reference>
<accession>A0A831PME4</accession>
<organism evidence="1">
    <name type="scientific">Methanofollis liminatans</name>
    <dbReference type="NCBI Taxonomy" id="2201"/>
    <lineage>
        <taxon>Archaea</taxon>
        <taxon>Methanobacteriati</taxon>
        <taxon>Methanobacteriota</taxon>
        <taxon>Stenosarchaea group</taxon>
        <taxon>Methanomicrobia</taxon>
        <taxon>Methanomicrobiales</taxon>
        <taxon>Methanomicrobiaceae</taxon>
        <taxon>Methanofollis</taxon>
    </lineage>
</organism>
<comment type="caution">
    <text evidence="1">The sequence shown here is derived from an EMBL/GenBank/DDBJ whole genome shotgun (WGS) entry which is preliminary data.</text>
</comment>
<dbReference type="Proteomes" id="UP000885648">
    <property type="component" value="Unassembled WGS sequence"/>
</dbReference>
<gene>
    <name evidence="1" type="ORF">ENN52_02515</name>
</gene>